<dbReference type="InterPro" id="IPR001853">
    <property type="entry name" value="DSBA-like_thioredoxin_dom"/>
</dbReference>
<dbReference type="Pfam" id="PF01323">
    <property type="entry name" value="DSBA"/>
    <property type="match status" value="1"/>
</dbReference>
<evidence type="ECO:0000256" key="2">
    <source>
        <dbReference type="ARBA" id="ARBA00023002"/>
    </source>
</evidence>
<dbReference type="CDD" id="cd03023">
    <property type="entry name" value="DsbA_Com1_like"/>
    <property type="match status" value="1"/>
</dbReference>
<protein>
    <submittedName>
        <fullName evidence="8">DsbA family protein</fullName>
    </submittedName>
</protein>
<keyword evidence="4" id="KW-0676">Redox-active center</keyword>
<evidence type="ECO:0000313" key="8">
    <source>
        <dbReference type="EMBL" id="MDR5651355.1"/>
    </source>
</evidence>
<evidence type="ECO:0000259" key="7">
    <source>
        <dbReference type="PROSITE" id="PS51352"/>
    </source>
</evidence>
<comment type="caution">
    <text evidence="8">The sequence shown here is derived from an EMBL/GenBank/DDBJ whole genome shotgun (WGS) entry which is preliminary data.</text>
</comment>
<organism evidence="8 9">
    <name type="scientific">Ruixingdingia sedimenti</name>
    <dbReference type="NCBI Taxonomy" id="3073604"/>
    <lineage>
        <taxon>Bacteria</taxon>
        <taxon>Pseudomonadati</taxon>
        <taxon>Pseudomonadota</taxon>
        <taxon>Alphaproteobacteria</taxon>
        <taxon>Rhodobacterales</taxon>
        <taxon>Paracoccaceae</taxon>
        <taxon>Ruixingdingia</taxon>
    </lineage>
</organism>
<keyword evidence="5" id="KW-0175">Coiled coil</keyword>
<dbReference type="Proteomes" id="UP001247754">
    <property type="component" value="Unassembled WGS sequence"/>
</dbReference>
<evidence type="ECO:0000256" key="4">
    <source>
        <dbReference type="ARBA" id="ARBA00023284"/>
    </source>
</evidence>
<dbReference type="Pfam" id="PF18312">
    <property type="entry name" value="ScsC_N"/>
    <property type="match status" value="1"/>
</dbReference>
<keyword evidence="2" id="KW-0560">Oxidoreductase</keyword>
<evidence type="ECO:0000256" key="6">
    <source>
        <dbReference type="SAM" id="SignalP"/>
    </source>
</evidence>
<dbReference type="RefSeq" id="WP_310455468.1">
    <property type="nucleotide sequence ID" value="NZ_JAVKPH010000001.1"/>
</dbReference>
<name>A0ABU1F3B3_9RHOB</name>
<feature type="coiled-coil region" evidence="5">
    <location>
        <begin position="63"/>
        <end position="90"/>
    </location>
</feature>
<dbReference type="InterPro" id="IPR013766">
    <property type="entry name" value="Thioredoxin_domain"/>
</dbReference>
<accession>A0ABU1F3B3</accession>
<keyword evidence="9" id="KW-1185">Reference proteome</keyword>
<feature type="domain" description="Thioredoxin" evidence="7">
    <location>
        <begin position="68"/>
        <end position="255"/>
    </location>
</feature>
<reference evidence="8 9" key="1">
    <citation type="submission" date="2023-09" db="EMBL/GenBank/DDBJ databases">
        <title>Xinfangfangia sedmenti sp. nov., isolated the sedment.</title>
        <authorList>
            <person name="Xu L."/>
        </authorList>
    </citation>
    <scope>NUCLEOTIDE SEQUENCE [LARGE SCALE GENOMIC DNA]</scope>
    <source>
        <strain evidence="8 9">LG-4</strain>
    </source>
</reference>
<feature type="chain" id="PRO_5045214143" evidence="6">
    <location>
        <begin position="29"/>
        <end position="257"/>
    </location>
</feature>
<dbReference type="PROSITE" id="PS51352">
    <property type="entry name" value="THIOREDOXIN_2"/>
    <property type="match status" value="1"/>
</dbReference>
<evidence type="ECO:0000256" key="3">
    <source>
        <dbReference type="ARBA" id="ARBA00023157"/>
    </source>
</evidence>
<evidence type="ECO:0000256" key="1">
    <source>
        <dbReference type="ARBA" id="ARBA00022729"/>
    </source>
</evidence>
<evidence type="ECO:0000313" key="9">
    <source>
        <dbReference type="Proteomes" id="UP001247754"/>
    </source>
</evidence>
<dbReference type="SUPFAM" id="SSF52833">
    <property type="entry name" value="Thioredoxin-like"/>
    <property type="match status" value="1"/>
</dbReference>
<dbReference type="Gene3D" id="3.40.30.10">
    <property type="entry name" value="Glutaredoxin"/>
    <property type="match status" value="1"/>
</dbReference>
<gene>
    <name evidence="8" type="ORF">RGD00_01955</name>
</gene>
<dbReference type="PANTHER" id="PTHR13887">
    <property type="entry name" value="GLUTATHIONE S-TRANSFERASE KAPPA"/>
    <property type="match status" value="1"/>
</dbReference>
<evidence type="ECO:0000256" key="5">
    <source>
        <dbReference type="SAM" id="Coils"/>
    </source>
</evidence>
<keyword evidence="1 6" id="KW-0732">Signal</keyword>
<sequence length="257" mass="27976">MPILPRPARRLTLSAAAAALMLAGPAAAFDPAAMTEAERDAFRTEVRAYLLDHPEVLMEAIRVLEERQMEQQAKADIDALQARAADLFEDPNSWAGGNLEGDITVVEFLDYRCGYCKAMYKDVEALVKTDGNIRYVIKEYPVLGDVSVAAARFTIALRQIAGDAAYKQAHDALMTLNGQPSSALFRRIAKEVGADADAVLARMESDEVTAVIAANHALAEALGVRGTPNFVVKDTFVRGQVPLSEMRKIVAQQREKG</sequence>
<dbReference type="PANTHER" id="PTHR13887:SF14">
    <property type="entry name" value="DISULFIDE BOND FORMATION PROTEIN D"/>
    <property type="match status" value="1"/>
</dbReference>
<dbReference type="InterPro" id="IPR036249">
    <property type="entry name" value="Thioredoxin-like_sf"/>
</dbReference>
<dbReference type="EMBL" id="JAVKPH010000001">
    <property type="protein sequence ID" value="MDR5651355.1"/>
    <property type="molecule type" value="Genomic_DNA"/>
</dbReference>
<keyword evidence="3" id="KW-1015">Disulfide bond</keyword>
<feature type="signal peptide" evidence="6">
    <location>
        <begin position="1"/>
        <end position="28"/>
    </location>
</feature>
<proteinExistence type="predicted"/>
<dbReference type="InterPro" id="IPR041205">
    <property type="entry name" value="ScsC_N"/>
</dbReference>